<keyword evidence="6" id="KW-0833">Ubl conjugation pathway</keyword>
<evidence type="ECO:0000259" key="11">
    <source>
        <dbReference type="PROSITE" id="PS50053"/>
    </source>
</evidence>
<evidence type="ECO:0000259" key="12">
    <source>
        <dbReference type="PROSITE" id="PS50235"/>
    </source>
</evidence>
<proteinExistence type="inferred from homology"/>
<evidence type="ECO:0000256" key="7">
    <source>
        <dbReference type="ARBA" id="ARBA00022801"/>
    </source>
</evidence>
<dbReference type="GO" id="GO:0004197">
    <property type="term" value="F:cysteine-type endopeptidase activity"/>
    <property type="evidence" value="ECO:0007669"/>
    <property type="project" value="InterPro"/>
</dbReference>
<evidence type="ECO:0000256" key="5">
    <source>
        <dbReference type="ARBA" id="ARBA00022670"/>
    </source>
</evidence>
<keyword evidence="8" id="KW-0788">Thiol protease</keyword>
<reference evidence="13" key="1">
    <citation type="submission" date="2024-06" db="EMBL/GenBank/DDBJ databases">
        <authorList>
            <person name="Liu X."/>
            <person name="Lenzi L."/>
            <person name="Haldenby T S."/>
            <person name="Uol C."/>
        </authorList>
    </citation>
    <scope>NUCLEOTIDE SEQUENCE</scope>
</reference>
<feature type="region of interest" description="Disordered" evidence="10">
    <location>
        <begin position="851"/>
        <end position="890"/>
    </location>
</feature>
<evidence type="ECO:0000256" key="2">
    <source>
        <dbReference type="ARBA" id="ARBA00004123"/>
    </source>
</evidence>
<dbReference type="InterPro" id="IPR029071">
    <property type="entry name" value="Ubiquitin-like_domsf"/>
</dbReference>
<dbReference type="GO" id="GO:0006508">
    <property type="term" value="P:proteolysis"/>
    <property type="evidence" value="ECO:0007669"/>
    <property type="project" value="UniProtKB-KW"/>
</dbReference>
<dbReference type="Pfam" id="PF00443">
    <property type="entry name" value="UCH"/>
    <property type="match status" value="1"/>
</dbReference>
<feature type="compositionally biased region" description="Basic and acidic residues" evidence="10">
    <location>
        <begin position="1071"/>
        <end position="1095"/>
    </location>
</feature>
<evidence type="ECO:0000256" key="8">
    <source>
        <dbReference type="ARBA" id="ARBA00022807"/>
    </source>
</evidence>
<dbReference type="GO" id="GO:0005829">
    <property type="term" value="C:cytosol"/>
    <property type="evidence" value="ECO:0007669"/>
    <property type="project" value="TreeGrafter"/>
</dbReference>
<evidence type="ECO:0000256" key="10">
    <source>
        <dbReference type="SAM" id="MobiDB-lite"/>
    </source>
</evidence>
<dbReference type="Gene3D" id="3.90.70.10">
    <property type="entry name" value="Cysteine proteinases"/>
    <property type="match status" value="1"/>
</dbReference>
<dbReference type="Gene3D" id="3.10.20.90">
    <property type="entry name" value="Phosphatidylinositol 3-kinase Catalytic Subunit, Chain A, domain 1"/>
    <property type="match status" value="1"/>
</dbReference>
<evidence type="ECO:0000256" key="1">
    <source>
        <dbReference type="ARBA" id="ARBA00000707"/>
    </source>
</evidence>
<feature type="region of interest" description="Disordered" evidence="10">
    <location>
        <begin position="1244"/>
        <end position="1265"/>
    </location>
</feature>
<comment type="similarity">
    <text evidence="3">Belongs to the peptidase C19 family.</text>
</comment>
<dbReference type="GO" id="GO:0016579">
    <property type="term" value="P:protein deubiquitination"/>
    <property type="evidence" value="ECO:0007669"/>
    <property type="project" value="InterPro"/>
</dbReference>
<organism evidence="13 14">
    <name type="scientific">Calicophoron daubneyi</name>
    <name type="common">Rumen fluke</name>
    <name type="synonym">Paramphistomum daubneyi</name>
    <dbReference type="NCBI Taxonomy" id="300641"/>
    <lineage>
        <taxon>Eukaryota</taxon>
        <taxon>Metazoa</taxon>
        <taxon>Spiralia</taxon>
        <taxon>Lophotrochozoa</taxon>
        <taxon>Platyhelminthes</taxon>
        <taxon>Trematoda</taxon>
        <taxon>Digenea</taxon>
        <taxon>Plagiorchiida</taxon>
        <taxon>Pronocephalata</taxon>
        <taxon>Paramphistomoidea</taxon>
        <taxon>Paramphistomidae</taxon>
        <taxon>Calicophoron</taxon>
    </lineage>
</organism>
<dbReference type="SUPFAM" id="SSF54001">
    <property type="entry name" value="Cysteine proteinases"/>
    <property type="match status" value="1"/>
</dbReference>
<feature type="domain" description="Ubiquitin-like" evidence="11">
    <location>
        <begin position="1160"/>
        <end position="1228"/>
    </location>
</feature>
<dbReference type="SUPFAM" id="SSF54236">
    <property type="entry name" value="Ubiquitin-like"/>
    <property type="match status" value="1"/>
</dbReference>
<dbReference type="PANTHER" id="PTHR24006">
    <property type="entry name" value="UBIQUITIN CARBOXYL-TERMINAL HYDROLASE"/>
    <property type="match status" value="1"/>
</dbReference>
<comment type="subcellular location">
    <subcellularLocation>
        <location evidence="2">Nucleus</location>
    </subcellularLocation>
</comment>
<keyword evidence="9" id="KW-0539">Nucleus</keyword>
<dbReference type="EC" id="3.4.19.12" evidence="4"/>
<protein>
    <recommendedName>
        <fullName evidence="4">ubiquitinyl hydrolase 1</fullName>
        <ecNumber evidence="4">3.4.19.12</ecNumber>
    </recommendedName>
</protein>
<dbReference type="Pfam" id="PF00240">
    <property type="entry name" value="ubiquitin"/>
    <property type="match status" value="1"/>
</dbReference>
<evidence type="ECO:0000256" key="3">
    <source>
        <dbReference type="ARBA" id="ARBA00009085"/>
    </source>
</evidence>
<name>A0AAV2TY52_CALDB</name>
<dbReference type="PROSITE" id="PS50053">
    <property type="entry name" value="UBIQUITIN_2"/>
    <property type="match status" value="1"/>
</dbReference>
<feature type="domain" description="USP" evidence="12">
    <location>
        <begin position="83"/>
        <end position="402"/>
    </location>
</feature>
<dbReference type="CDD" id="cd01795">
    <property type="entry name" value="Ubl_USP48"/>
    <property type="match status" value="1"/>
</dbReference>
<dbReference type="PROSITE" id="PS00973">
    <property type="entry name" value="USP_2"/>
    <property type="match status" value="1"/>
</dbReference>
<keyword evidence="7" id="KW-0378">Hydrolase</keyword>
<comment type="caution">
    <text evidence="13">The sequence shown here is derived from an EMBL/GenBank/DDBJ whole genome shotgun (WGS) entry which is preliminary data.</text>
</comment>
<dbReference type="InterPro" id="IPR018200">
    <property type="entry name" value="USP_CS"/>
</dbReference>
<feature type="compositionally biased region" description="Low complexity" evidence="10">
    <location>
        <begin position="1117"/>
        <end position="1127"/>
    </location>
</feature>
<dbReference type="PROSITE" id="PS00972">
    <property type="entry name" value="USP_1"/>
    <property type="match status" value="1"/>
</dbReference>
<evidence type="ECO:0000256" key="4">
    <source>
        <dbReference type="ARBA" id="ARBA00012759"/>
    </source>
</evidence>
<comment type="catalytic activity">
    <reaction evidence="1">
        <text>Thiol-dependent hydrolysis of ester, thioester, amide, peptide and isopeptide bonds formed by the C-terminal Gly of ubiquitin (a 76-residue protein attached to proteins as an intracellular targeting signal).</text>
        <dbReference type="EC" id="3.4.19.12"/>
    </reaction>
</comment>
<evidence type="ECO:0000313" key="14">
    <source>
        <dbReference type="Proteomes" id="UP001497525"/>
    </source>
</evidence>
<evidence type="ECO:0000256" key="9">
    <source>
        <dbReference type="ARBA" id="ARBA00023242"/>
    </source>
</evidence>
<dbReference type="GO" id="GO:0005634">
    <property type="term" value="C:nucleus"/>
    <property type="evidence" value="ECO:0007669"/>
    <property type="project" value="UniProtKB-SubCell"/>
</dbReference>
<dbReference type="InterPro" id="IPR044743">
    <property type="entry name" value="Ubl_USP48"/>
</dbReference>
<feature type="region of interest" description="Disordered" evidence="10">
    <location>
        <begin position="1063"/>
        <end position="1155"/>
    </location>
</feature>
<keyword evidence="5" id="KW-0645">Protease</keyword>
<feature type="compositionally biased region" description="Polar residues" evidence="10">
    <location>
        <begin position="867"/>
        <end position="881"/>
    </location>
</feature>
<evidence type="ECO:0000313" key="13">
    <source>
        <dbReference type="EMBL" id="CAL5141971.1"/>
    </source>
</evidence>
<dbReference type="GO" id="GO:0004843">
    <property type="term" value="F:cysteine-type deubiquitinase activity"/>
    <property type="evidence" value="ECO:0007669"/>
    <property type="project" value="UniProtKB-EC"/>
</dbReference>
<sequence>MRYPARWAWASKLAKPEDVRDEHVRMAYLLNGPVCCTGVCESTCKSSPVCLNGLSKLSFPKPTDCEGSLEVKRGKAFHPTIRNGLKNYGSTCYLNAFLQLYFRFGKLRQAIYSLPSENDRTGVIRQLQSIFSQLQLSTSGVVDPGGLIEALRLCEEEQQDAPEFHCLFMNLLEARFREVGLSLVDDLLRGEYVYETRCLYCGFTSCRPSKFLELSLKVSSTSLVECIGDYLKEECLTGENQYACSRCHCKRDGIRRAFITRAPSLLCIQLLRFTYDPRTGQRKKQKAAVRLPDLLELAALPPVPTTSSAISNHRVACLAFKHGGSASRIYRLCGVLLHIGTQPTSGHYVAVVRDSLVQNKNAGTSDVLDSWTVCNDNSVCTVPSAQFELSKVNGSTKAMQTTVVGTQTPTTSPSQEPEVIDVTADNTKGSLNSLDIPVDQSKNQIQWHKSSNAYMIFYQAVDDCSLMEDIAVPDHLRKTVEDGNTARRQKLQDEEQSEVNRQISIQTLLSALRPPDPASEPLSTISLVPTLWLTSWLNNPDHPPPNLVFSKDGSCTGADWPSKSADISEKGAKPKSENAKHSTCFFELCPHGHVPVDLDVHTLRGVSTAGLLKMVGASGSPDPPAPHFSVDACSSAISSGHFQPCRTCVCLKVALFHLEDSIRELSRGMDQFLRAERNAPATIPTLFDKTVTHCSDIEPLFYWIGRRSLRQWRNLARAYVQALYSDTGVSASDGESPHTAFNSDALCPHGKLRAFSKNVRRLPAPLWRRLAALFPRASIPTFPVFPTINILPVAAAEAPSTSTSLCPECDTLQSQLIQRATFERSLLPQLLVHTTRGIDDLDSLNNYPRPVGKAGQQTPLFEEHSRSPQPLSESGQLTTGIIPNPLAEPQIPDTPSLDPNLIYLVPLSFLALWRRFLRNPSPENLPTHLPSGFEGQGVLCKHRLLSMPWSELITYTELYPLSSREWHILSKAYSAVYSNESDENCVLDGRINQCMVVNHAYHSLPPLSLTPSVNGEGGWELSPTDLGIVCKECHTQVMIQRNHFQRGRLLIRLVTGPDEVHDDVSEAQASEENHSETDRTSGDSDNAKISPDKPEVTYQEEAGPVSGRGVNTRNFMTTTEVNEVTETLSPNTKRQIPLHTALPTPKRRKKAGSSTAYVRRSTRQRVTSNDLVVHGSSDQRLQDVKVQILQILGVSPVDQHLYFKGTELLDHTKTLDELGVQNNSLLHLWTESQPWDRGAVESDCEIGRGESKSKPLNPKTLLSPRTTSGIPVELGFKGTRLLES</sequence>
<dbReference type="PROSITE" id="PS50235">
    <property type="entry name" value="USP_3"/>
    <property type="match status" value="1"/>
</dbReference>
<dbReference type="InterPro" id="IPR050164">
    <property type="entry name" value="Peptidase_C19"/>
</dbReference>
<dbReference type="InterPro" id="IPR001394">
    <property type="entry name" value="Peptidase_C19_UCH"/>
</dbReference>
<dbReference type="EMBL" id="CAXLJL010000933">
    <property type="protein sequence ID" value="CAL5141971.1"/>
    <property type="molecule type" value="Genomic_DNA"/>
</dbReference>
<gene>
    <name evidence="13" type="ORF">CDAUBV1_LOCUS17258</name>
</gene>
<dbReference type="PANTHER" id="PTHR24006:SF722">
    <property type="entry name" value="UBIQUITIN CARBOXYL-TERMINAL HYDROLASE 48"/>
    <property type="match status" value="1"/>
</dbReference>
<accession>A0AAV2TY52</accession>
<dbReference type="InterPro" id="IPR028889">
    <property type="entry name" value="USP"/>
</dbReference>
<evidence type="ECO:0000256" key="6">
    <source>
        <dbReference type="ARBA" id="ARBA00022786"/>
    </source>
</evidence>
<dbReference type="Proteomes" id="UP001497525">
    <property type="component" value="Unassembled WGS sequence"/>
</dbReference>
<dbReference type="InterPro" id="IPR000626">
    <property type="entry name" value="Ubiquitin-like_dom"/>
</dbReference>
<dbReference type="InterPro" id="IPR038765">
    <property type="entry name" value="Papain-like_cys_pep_sf"/>
</dbReference>